<evidence type="ECO:0000313" key="2">
    <source>
        <dbReference type="Proteomes" id="UP000031366"/>
    </source>
</evidence>
<protein>
    <submittedName>
        <fullName evidence="1">Putative tail fiber protein</fullName>
    </submittedName>
</protein>
<accession>A0A0C1R2I0</accession>
<keyword evidence="2" id="KW-1185">Reference proteome</keyword>
<dbReference type="EMBL" id="AYSO01000014">
    <property type="protein sequence ID" value="KIE47697.1"/>
    <property type="molecule type" value="Genomic_DNA"/>
</dbReference>
<reference evidence="1 2" key="1">
    <citation type="journal article" date="2015" name="Infect. Genet. Evol.">
        <title>Genomic sequences of six botulinum neurotoxin-producing strains representing three clostridial species illustrate the mobility and diversity of botulinum neurotoxin genes.</title>
        <authorList>
            <person name="Smith T.J."/>
            <person name="Hill K.K."/>
            <person name="Xie G."/>
            <person name="Foley B.T."/>
            <person name="Williamson C.H."/>
            <person name="Foster J.T."/>
            <person name="Johnson S.L."/>
            <person name="Chertkov O."/>
            <person name="Teshima H."/>
            <person name="Gibbons H.S."/>
            <person name="Johnsky L.A."/>
            <person name="Karavis M.A."/>
            <person name="Smith L.A."/>
        </authorList>
    </citation>
    <scope>NUCLEOTIDE SEQUENCE [LARGE SCALE GENOMIC DNA]</scope>
    <source>
        <strain evidence="1 2">CDC 2741</strain>
    </source>
</reference>
<name>A0A0C1R2I0_9CLOT</name>
<evidence type="ECO:0000313" key="1">
    <source>
        <dbReference type="EMBL" id="KIE47697.1"/>
    </source>
</evidence>
<organism evidence="1 2">
    <name type="scientific">Clostridium argentinense CDC 2741</name>
    <dbReference type="NCBI Taxonomy" id="1418104"/>
    <lineage>
        <taxon>Bacteria</taxon>
        <taxon>Bacillati</taxon>
        <taxon>Bacillota</taxon>
        <taxon>Clostridia</taxon>
        <taxon>Eubacteriales</taxon>
        <taxon>Clostridiaceae</taxon>
        <taxon>Clostridium</taxon>
    </lineage>
</organism>
<comment type="caution">
    <text evidence="1">The sequence shown here is derived from an EMBL/GenBank/DDBJ whole genome shotgun (WGS) entry which is preliminary data.</text>
</comment>
<dbReference type="Proteomes" id="UP000031366">
    <property type="component" value="Unassembled WGS sequence"/>
</dbReference>
<proteinExistence type="predicted"/>
<gene>
    <name evidence="1" type="ORF">U732_2935</name>
</gene>
<sequence>MILEVDNASSVTLKIDPTTVIATKKDIEILDNKIKNIKIPVTKVNNKLGDVTLKAEDIKANNDKTIEENLQEVTSQMDDMAYKVAGGTATEITVTAPSLTDGYSKTFIVLANNNESATTINGKPLYKPNTTTSPNLMSGKAVTVWYSSEGNCFFIKASAEGNADVANVLAGKTFSNDNDTGIIGTMPNRGSLAQTLTTQGGQYNLPSGYYSGGYVKAQFSNLIASNIKEGINIGGVIGTLASNNAYIQKIDVDISDTIDEESNKTVKYKYYTIDTTLHSSVKFLLLKGYMYAQYDGTDYGSMNFQLGYSSPFTEIASCQGGTTGRGGIDFFMTMMSDVNTALTIKNEYVNGKSSEWRKDNYQRDFSKIGNSKLYMRMQGSSYGRLKGQCRIKGTIYAIGW</sequence>
<dbReference type="STRING" id="29341.RSJ17_08375"/>
<dbReference type="AlphaFoldDB" id="A0A0C1R2I0"/>